<feature type="compositionally biased region" description="Acidic residues" evidence="8">
    <location>
        <begin position="333"/>
        <end position="342"/>
    </location>
</feature>
<keyword evidence="3" id="KW-0690">Ribosome biogenesis</keyword>
<dbReference type="Proteomes" id="UP000823388">
    <property type="component" value="Chromosome 9K"/>
</dbReference>
<organism evidence="9 10">
    <name type="scientific">Panicum virgatum</name>
    <name type="common">Blackwell switchgrass</name>
    <dbReference type="NCBI Taxonomy" id="38727"/>
    <lineage>
        <taxon>Eukaryota</taxon>
        <taxon>Viridiplantae</taxon>
        <taxon>Streptophyta</taxon>
        <taxon>Embryophyta</taxon>
        <taxon>Tracheophyta</taxon>
        <taxon>Spermatophyta</taxon>
        <taxon>Magnoliopsida</taxon>
        <taxon>Liliopsida</taxon>
        <taxon>Poales</taxon>
        <taxon>Poaceae</taxon>
        <taxon>PACMAD clade</taxon>
        <taxon>Panicoideae</taxon>
        <taxon>Panicodae</taxon>
        <taxon>Paniceae</taxon>
        <taxon>Panicinae</taxon>
        <taxon>Panicum</taxon>
        <taxon>Panicum sect. Hiantes</taxon>
    </lineage>
</organism>
<protein>
    <recommendedName>
        <fullName evidence="11">Nucleolar protein 14</fullName>
    </recommendedName>
</protein>
<comment type="subcellular location">
    <subcellularLocation>
        <location evidence="1">Nucleus</location>
        <location evidence="1">Nucleolus</location>
    </subcellularLocation>
</comment>
<feature type="coiled-coil region" evidence="7">
    <location>
        <begin position="848"/>
        <end position="905"/>
    </location>
</feature>
<keyword evidence="10" id="KW-1185">Reference proteome</keyword>
<dbReference type="PANTHER" id="PTHR23183">
    <property type="entry name" value="NOP14"/>
    <property type="match status" value="1"/>
</dbReference>
<evidence type="ECO:0000256" key="6">
    <source>
        <dbReference type="ARBA" id="ARBA00024695"/>
    </source>
</evidence>
<dbReference type="GO" id="GO:0030490">
    <property type="term" value="P:maturation of SSU-rRNA"/>
    <property type="evidence" value="ECO:0007669"/>
    <property type="project" value="TreeGrafter"/>
</dbReference>
<feature type="compositionally biased region" description="Acidic residues" evidence="8">
    <location>
        <begin position="394"/>
        <end position="419"/>
    </location>
</feature>
<feature type="region of interest" description="Disordered" evidence="8">
    <location>
        <begin position="289"/>
        <end position="462"/>
    </location>
</feature>
<gene>
    <name evidence="9" type="ORF">PVAP13_9KG110300</name>
</gene>
<feature type="region of interest" description="Disordered" evidence="8">
    <location>
        <begin position="1"/>
        <end position="45"/>
    </location>
</feature>
<sequence length="924" mass="105399">MAKTKPMAAAAAAGEKKKSKGKKKGKNGPAKVAMKARAAAAAEERSNPFEAIWSRRKFDVLGKKRKGEERRVSRARSEAIRKRENTLLKEFEGSAKSSVFHDRRIGERDDALPEFDKAVLRQQRERLAKFKRESKYSLPDEDEDEINVHNLLSEKDDFDEEVPFDDDSDEEGKMVLSKRRLSLQGGDLPSETDLPQETHGHKSKKEVMMEIISKSKFYKAQKAKEREEDEHLVDKLDSDFASLAQTQALLSLTESTKVKANKSDSSAGLTGKEIFTKAKSDTYEKMVKEMVMDQRARPSDRTKTPEEIAQEEKERLEKLEEERQKRMLGTADSSDEDDDNEDDSHMKLDNSKPISGDDLGDSFTDDSIRKKKGWVDEIYEKEGRKIGDDAAASNDEESDDEHADDDESDDDDDTEDDSNDFGNMSARDWEQSDDDEVDAGDDEMEDGHEKEQEISGKVVKRDSQKLKKESNVKMQVKDGSVPFVIDAPNNLKDLSSLLDGRSETEIIEIISRIRTCNSIRLAAENRRKMQVFYGVLLQYFAVLATQSPVKFKIIDTLVKPLIEMSGETPYFAAICARERLIHTRNRLCEDIKIPGKSSWPNLKTLLLLRLWSLTFPSSDFRHVVATPMLLLMCEYLMRCPIQSGRDVAVGSFLCSMVLTATKESKKFCPEAIAFLQSLLVTSLKGKVGTHLHNQINDQFMELKTLKPWLSIHEQVHEVNPVNVLEIMGMDPDAPYFSSDDFKAGVLLSVAECLRGFVIIHEELSSFPEIFLPISSLLQEILDKSEVPGLLRDIFLEVIDLIKKRSDEHHASREPLRMRKKKPEPIKQLNPKFEENYIKGLDYDPDRERAQMKKLKKRLKSEKSGAMRELRKDNYFLSAVKEKERIKQEQERAEKYGKAMAFLQEQESAFKSGQLGKGKGRKRRR</sequence>
<feature type="compositionally biased region" description="Basic and acidic residues" evidence="8">
    <location>
        <begin position="373"/>
        <end position="388"/>
    </location>
</feature>
<dbReference type="InterPro" id="IPR007276">
    <property type="entry name" value="Nop14"/>
</dbReference>
<feature type="compositionally biased region" description="Low complexity" evidence="8">
    <location>
        <begin position="1"/>
        <end position="13"/>
    </location>
</feature>
<feature type="compositionally biased region" description="Low complexity" evidence="8">
    <location>
        <begin position="27"/>
        <end position="41"/>
    </location>
</feature>
<comment type="caution">
    <text evidence="9">The sequence shown here is derived from an EMBL/GenBank/DDBJ whole genome shotgun (WGS) entry which is preliminary data.</text>
</comment>
<comment type="similarity">
    <text evidence="2">Belongs to the NOP14 family.</text>
</comment>
<feature type="compositionally biased region" description="Acidic residues" evidence="8">
    <location>
        <begin position="431"/>
        <end position="446"/>
    </location>
</feature>
<keyword evidence="4" id="KW-0698">rRNA processing</keyword>
<evidence type="ECO:0008006" key="11">
    <source>
        <dbReference type="Google" id="ProtNLM"/>
    </source>
</evidence>
<evidence type="ECO:0000256" key="1">
    <source>
        <dbReference type="ARBA" id="ARBA00004604"/>
    </source>
</evidence>
<dbReference type="Pfam" id="PF04147">
    <property type="entry name" value="Nop14"/>
    <property type="match status" value="1"/>
</dbReference>
<evidence type="ECO:0000256" key="7">
    <source>
        <dbReference type="SAM" id="Coils"/>
    </source>
</evidence>
<evidence type="ECO:0000256" key="5">
    <source>
        <dbReference type="ARBA" id="ARBA00023242"/>
    </source>
</evidence>
<reference evidence="9" key="1">
    <citation type="submission" date="2020-05" db="EMBL/GenBank/DDBJ databases">
        <title>WGS assembly of Panicum virgatum.</title>
        <authorList>
            <person name="Lovell J.T."/>
            <person name="Jenkins J."/>
            <person name="Shu S."/>
            <person name="Juenger T.E."/>
            <person name="Schmutz J."/>
        </authorList>
    </citation>
    <scope>NUCLEOTIDE SEQUENCE</scope>
    <source>
        <strain evidence="9">AP13</strain>
    </source>
</reference>
<evidence type="ECO:0000256" key="3">
    <source>
        <dbReference type="ARBA" id="ARBA00022517"/>
    </source>
</evidence>
<dbReference type="OrthoDB" id="441771at2759"/>
<accession>A0A8T0NC65</accession>
<dbReference type="GO" id="GO:0032040">
    <property type="term" value="C:small-subunit processome"/>
    <property type="evidence" value="ECO:0007669"/>
    <property type="project" value="InterPro"/>
</dbReference>
<feature type="compositionally biased region" description="Basic and acidic residues" evidence="8">
    <location>
        <begin position="447"/>
        <end position="462"/>
    </location>
</feature>
<feature type="compositionally biased region" description="Acidic residues" evidence="8">
    <location>
        <begin position="156"/>
        <end position="170"/>
    </location>
</feature>
<feature type="compositionally biased region" description="Basic and acidic residues" evidence="8">
    <location>
        <begin position="289"/>
        <end position="325"/>
    </location>
</feature>
<comment type="function">
    <text evidence="6">Involved in nucleolar processing of pre-18S ribosomal RNA. Has a role in the nuclear export of 40S pre-ribosomal subunit to the cytoplasm.</text>
</comment>
<evidence type="ECO:0000256" key="4">
    <source>
        <dbReference type="ARBA" id="ARBA00022552"/>
    </source>
</evidence>
<feature type="region of interest" description="Disordered" evidence="8">
    <location>
        <begin position="133"/>
        <end position="206"/>
    </location>
</feature>
<evidence type="ECO:0000313" key="10">
    <source>
        <dbReference type="Proteomes" id="UP000823388"/>
    </source>
</evidence>
<keyword evidence="7" id="KW-0175">Coiled coil</keyword>
<keyword evidence="5" id="KW-0539">Nucleus</keyword>
<dbReference type="AlphaFoldDB" id="A0A8T0NC65"/>
<dbReference type="EMBL" id="CM029053">
    <property type="protein sequence ID" value="KAG2547571.1"/>
    <property type="molecule type" value="Genomic_DNA"/>
</dbReference>
<feature type="compositionally biased region" description="Basic residues" evidence="8">
    <location>
        <begin position="17"/>
        <end position="26"/>
    </location>
</feature>
<evidence type="ECO:0000256" key="2">
    <source>
        <dbReference type="ARBA" id="ARBA00007466"/>
    </source>
</evidence>
<evidence type="ECO:0000313" key="9">
    <source>
        <dbReference type="EMBL" id="KAG2547571.1"/>
    </source>
</evidence>
<evidence type="ECO:0000256" key="8">
    <source>
        <dbReference type="SAM" id="MobiDB-lite"/>
    </source>
</evidence>
<dbReference type="GO" id="GO:0030692">
    <property type="term" value="C:Noc4p-Nop14p complex"/>
    <property type="evidence" value="ECO:0007669"/>
    <property type="project" value="TreeGrafter"/>
</dbReference>
<proteinExistence type="inferred from homology"/>
<name>A0A8T0NC65_PANVG</name>
<feature type="compositionally biased region" description="Basic and acidic residues" evidence="8">
    <location>
        <begin position="196"/>
        <end position="206"/>
    </location>
</feature>
<dbReference type="PANTHER" id="PTHR23183:SF0">
    <property type="entry name" value="NUCLEOLAR PROTEIN 14"/>
    <property type="match status" value="1"/>
</dbReference>